<sequence length="155" mass="17605">MKKIVLALSLVIVPLTAKAQTEVSDEIIQNAAEELKPALCNNDLRKAIGITQDCYKASRHAEIDKINQCVLEDFMTSGLVKMKRTKAEKNGETDPYSDIEFVNPDNVKLRLIKYRNSYSYDNKASEIMRKKLYNDTMRVALVLHKGGCFNPNEIH</sequence>
<dbReference type="EMBL" id="JASBAO010000001">
    <property type="protein sequence ID" value="MDI2091820.1"/>
    <property type="molecule type" value="Genomic_DNA"/>
</dbReference>
<feature type="signal peptide" evidence="1">
    <location>
        <begin position="1"/>
        <end position="19"/>
    </location>
</feature>
<feature type="chain" id="PRO_5045643970" description="DUF1311 domain-containing protein" evidence="1">
    <location>
        <begin position="20"/>
        <end position="155"/>
    </location>
</feature>
<evidence type="ECO:0008006" key="4">
    <source>
        <dbReference type="Google" id="ProtNLM"/>
    </source>
</evidence>
<dbReference type="RefSeq" id="WP_281448903.1">
    <property type="nucleotide sequence ID" value="NZ_JASBAO010000001.1"/>
</dbReference>
<organism evidence="2 3">
    <name type="scientific">Commensalibacter oyaizuii</name>
    <dbReference type="NCBI Taxonomy" id="3043873"/>
    <lineage>
        <taxon>Bacteria</taxon>
        <taxon>Pseudomonadati</taxon>
        <taxon>Pseudomonadota</taxon>
        <taxon>Alphaproteobacteria</taxon>
        <taxon>Acetobacterales</taxon>
        <taxon>Acetobacteraceae</taxon>
    </lineage>
</organism>
<evidence type="ECO:0000256" key="1">
    <source>
        <dbReference type="SAM" id="SignalP"/>
    </source>
</evidence>
<comment type="caution">
    <text evidence="2">The sequence shown here is derived from an EMBL/GenBank/DDBJ whole genome shotgun (WGS) entry which is preliminary data.</text>
</comment>
<evidence type="ECO:0000313" key="2">
    <source>
        <dbReference type="EMBL" id="MDI2091820.1"/>
    </source>
</evidence>
<reference evidence="2" key="1">
    <citation type="submission" date="2023-05" db="EMBL/GenBank/DDBJ databases">
        <title>Whole genome sequence of Commensalibacter sp.</title>
        <authorList>
            <person name="Charoenyingcharoen P."/>
            <person name="Yukphan P."/>
        </authorList>
    </citation>
    <scope>NUCLEOTIDE SEQUENCE</scope>
    <source>
        <strain evidence="2">TBRC 16381</strain>
    </source>
</reference>
<name>A0ABT6Q3W5_9PROT</name>
<keyword evidence="3" id="KW-1185">Reference proteome</keyword>
<proteinExistence type="predicted"/>
<gene>
    <name evidence="2" type="ORF">QJV27_10640</name>
</gene>
<protein>
    <recommendedName>
        <fullName evidence="4">DUF1311 domain-containing protein</fullName>
    </recommendedName>
</protein>
<accession>A0ABT6Q3W5</accession>
<keyword evidence="1" id="KW-0732">Signal</keyword>
<dbReference type="Proteomes" id="UP001431634">
    <property type="component" value="Unassembled WGS sequence"/>
</dbReference>
<evidence type="ECO:0000313" key="3">
    <source>
        <dbReference type="Proteomes" id="UP001431634"/>
    </source>
</evidence>